<evidence type="ECO:0000313" key="1">
    <source>
        <dbReference type="EMBL" id="QHT93519.1"/>
    </source>
</evidence>
<reference evidence="1" key="1">
    <citation type="journal article" date="2020" name="Nature">
        <title>Giant virus diversity and host interactions through global metagenomics.</title>
        <authorList>
            <person name="Schulz F."/>
            <person name="Roux S."/>
            <person name="Paez-Espino D."/>
            <person name="Jungbluth S."/>
            <person name="Walsh D.A."/>
            <person name="Denef V.J."/>
            <person name="McMahon K.D."/>
            <person name="Konstantinidis K.T."/>
            <person name="Eloe-Fadrosh E.A."/>
            <person name="Kyrpides N.C."/>
            <person name="Woyke T."/>
        </authorList>
    </citation>
    <scope>NUCLEOTIDE SEQUENCE</scope>
    <source>
        <strain evidence="1">GVMAG-M-3300024252-29</strain>
    </source>
</reference>
<dbReference type="AlphaFoldDB" id="A0A6C0IL28"/>
<dbReference type="EMBL" id="MN740208">
    <property type="protein sequence ID" value="QHT93519.1"/>
    <property type="molecule type" value="Genomic_DNA"/>
</dbReference>
<protein>
    <submittedName>
        <fullName evidence="1">Uncharacterized protein</fullName>
    </submittedName>
</protein>
<sequence length="158" mass="18615">MSCEYNYDLLTTYAFYDTSFAPFIKKLQLNISHEATEGFQDDRDIIDYLYKSELSHAFNIEDITNIRFDKYLIFQSFFATNTITKCIQLLNDRDLLSCILENNKHSTSNIPNLAPIFFSYHLFFFTNLCLQDFKVTGTINELHEELILQAINELLYDK</sequence>
<organism evidence="1">
    <name type="scientific">viral metagenome</name>
    <dbReference type="NCBI Taxonomy" id="1070528"/>
    <lineage>
        <taxon>unclassified sequences</taxon>
        <taxon>metagenomes</taxon>
        <taxon>organismal metagenomes</taxon>
    </lineage>
</organism>
<name>A0A6C0IL28_9ZZZZ</name>
<accession>A0A6C0IL28</accession>
<proteinExistence type="predicted"/>